<dbReference type="InterPro" id="IPR023631">
    <property type="entry name" value="Amidase_dom"/>
</dbReference>
<dbReference type="Gene3D" id="3.90.1300.10">
    <property type="entry name" value="Amidase signature (AS) domain"/>
    <property type="match status" value="1"/>
</dbReference>
<evidence type="ECO:0000259" key="1">
    <source>
        <dbReference type="Pfam" id="PF01425"/>
    </source>
</evidence>
<gene>
    <name evidence="2" type="ORF">CPAV1605_380</name>
</gene>
<evidence type="ECO:0000313" key="2">
    <source>
        <dbReference type="EMBL" id="VVU94655.1"/>
    </source>
</evidence>
<dbReference type="InterPro" id="IPR036928">
    <property type="entry name" value="AS_sf"/>
</dbReference>
<reference evidence="2" key="1">
    <citation type="submission" date="2019-09" db="EMBL/GenBank/DDBJ databases">
        <authorList>
            <person name="Needham M D."/>
        </authorList>
    </citation>
    <scope>NUCLEOTIDE SEQUENCE</scope>
</reference>
<dbReference type="EMBL" id="CABVLZ010000002">
    <property type="protein sequence ID" value="VVU94655.1"/>
    <property type="molecule type" value="Genomic_DNA"/>
</dbReference>
<name>A0A5E8CL70_9ZZZZ</name>
<dbReference type="InterPro" id="IPR052739">
    <property type="entry name" value="FAAH2"/>
</dbReference>
<dbReference type="PROSITE" id="PS00571">
    <property type="entry name" value="AMIDASES"/>
    <property type="match status" value="1"/>
</dbReference>
<organism evidence="2">
    <name type="scientific">seawater metagenome</name>
    <dbReference type="NCBI Taxonomy" id="1561972"/>
    <lineage>
        <taxon>unclassified sequences</taxon>
        <taxon>metagenomes</taxon>
        <taxon>ecological metagenomes</taxon>
    </lineage>
</organism>
<dbReference type="PANTHER" id="PTHR43372:SF4">
    <property type="entry name" value="FATTY-ACID AMIDE HYDROLASE 2"/>
    <property type="match status" value="1"/>
</dbReference>
<dbReference type="InterPro" id="IPR020556">
    <property type="entry name" value="Amidase_CS"/>
</dbReference>
<accession>A0A5E8CL70</accession>
<dbReference type="PANTHER" id="PTHR43372">
    <property type="entry name" value="FATTY-ACID AMIDE HYDROLASE"/>
    <property type="match status" value="1"/>
</dbReference>
<protein>
    <submittedName>
        <fullName evidence="2">Amidase</fullName>
    </submittedName>
</protein>
<sequence length="491" mass="55025">MDKNKERILHMTAISIAKSIKEGEITCLEVLTIFINNIKRLNPKINALAYDCFDEAINIAEQYDIRYIEKKKKKNLDDLPIFFGVPIIIKECFELKDRPFTFGLSINKNNTGNKTCNVCKQLVSNGIIIIGAGNLAEGCYWIETNNPIYGLTSNPYNVLRSAGGSSGGNASLIAISGAPLGLASDSGGSIRLPAFYNGIFGHKPTGGLIPSFSNTIYNEEYQEGDYYYSQAGPMTKYACDLWPLLKTMLNPNRKVIDKLIEPKSLTYKNLKVIDISDSFELLYTINPDIKESISNLKKFFISKGAIVENKSYSDLEAAFFIWTKAIEIDGTLDLFIKNNRNSSFRQNISQLLMGEASFTTLGVNLLSYFKEDSKTSPETIKTVRELKEKIKRKLLNDLHSNEYTILLCPTFVTTAPFHGKSYKYILEVGMLGIFNILGFPVTQIPLGLNNEKMPLGAQLIGLPFNDKLTIKIAELLEKDKYSKWIPPPMLL</sequence>
<dbReference type="Pfam" id="PF01425">
    <property type="entry name" value="Amidase"/>
    <property type="match status" value="1"/>
</dbReference>
<feature type="domain" description="Amidase" evidence="1">
    <location>
        <begin position="29"/>
        <end position="469"/>
    </location>
</feature>
<dbReference type="GO" id="GO:0012505">
    <property type="term" value="C:endomembrane system"/>
    <property type="evidence" value="ECO:0007669"/>
    <property type="project" value="TreeGrafter"/>
</dbReference>
<proteinExistence type="predicted"/>
<dbReference type="SUPFAM" id="SSF75304">
    <property type="entry name" value="Amidase signature (AS) enzymes"/>
    <property type="match status" value="1"/>
</dbReference>
<dbReference type="PIRSF" id="PIRSF001221">
    <property type="entry name" value="Amidase_fungi"/>
    <property type="match status" value="1"/>
</dbReference>
<dbReference type="AlphaFoldDB" id="A0A5E8CL70"/>